<feature type="transmembrane region" description="Helical" evidence="12">
    <location>
        <begin position="606"/>
        <end position="623"/>
    </location>
</feature>
<reference evidence="13 14" key="1">
    <citation type="submission" date="2024-04" db="EMBL/GenBank/DDBJ databases">
        <authorList>
            <person name="Rising A."/>
            <person name="Reimegard J."/>
            <person name="Sonavane S."/>
            <person name="Akerstrom W."/>
            <person name="Nylinder S."/>
            <person name="Hedman E."/>
            <person name="Kallberg Y."/>
        </authorList>
    </citation>
    <scope>NUCLEOTIDE SEQUENCE [LARGE SCALE GENOMIC DNA]</scope>
</reference>
<evidence type="ECO:0000256" key="7">
    <source>
        <dbReference type="ARBA" id="ARBA00022989"/>
    </source>
</evidence>
<accession>A0AAV2AWM2</accession>
<comment type="caution">
    <text evidence="13">The sequence shown here is derived from an EMBL/GenBank/DDBJ whole genome shotgun (WGS) entry which is preliminary data.</text>
</comment>
<dbReference type="AlphaFoldDB" id="A0AAV2AWM2"/>
<dbReference type="GO" id="GO:0015252">
    <property type="term" value="F:proton channel activity"/>
    <property type="evidence" value="ECO:0007669"/>
    <property type="project" value="InterPro"/>
</dbReference>
<dbReference type="EMBL" id="CAXIEN010000232">
    <property type="protein sequence ID" value="CAL1288443.1"/>
    <property type="molecule type" value="Genomic_DNA"/>
</dbReference>
<organism evidence="13 14">
    <name type="scientific">Larinioides sclopetarius</name>
    <dbReference type="NCBI Taxonomy" id="280406"/>
    <lineage>
        <taxon>Eukaryota</taxon>
        <taxon>Metazoa</taxon>
        <taxon>Ecdysozoa</taxon>
        <taxon>Arthropoda</taxon>
        <taxon>Chelicerata</taxon>
        <taxon>Arachnida</taxon>
        <taxon>Araneae</taxon>
        <taxon>Araneomorphae</taxon>
        <taxon>Entelegynae</taxon>
        <taxon>Araneoidea</taxon>
        <taxon>Araneidae</taxon>
        <taxon>Larinioides</taxon>
    </lineage>
</organism>
<gene>
    <name evidence="13" type="ORF">LARSCL_LOCUS15352</name>
</gene>
<evidence type="ECO:0000256" key="9">
    <source>
        <dbReference type="ARBA" id="ARBA00023136"/>
    </source>
</evidence>
<evidence type="ECO:0000256" key="1">
    <source>
        <dbReference type="ARBA" id="ARBA00004651"/>
    </source>
</evidence>
<dbReference type="InterPro" id="IPR004878">
    <property type="entry name" value="Otopetrin"/>
</dbReference>
<feature type="transmembrane region" description="Helical" evidence="12">
    <location>
        <begin position="319"/>
        <end position="338"/>
    </location>
</feature>
<keyword evidence="7 12" id="KW-1133">Transmembrane helix</keyword>
<dbReference type="Pfam" id="PF03189">
    <property type="entry name" value="Otopetrin"/>
    <property type="match status" value="1"/>
</dbReference>
<evidence type="ECO:0000313" key="13">
    <source>
        <dbReference type="EMBL" id="CAL1288443.1"/>
    </source>
</evidence>
<evidence type="ECO:0000256" key="8">
    <source>
        <dbReference type="ARBA" id="ARBA00023065"/>
    </source>
</evidence>
<keyword evidence="6" id="KW-0375">Hydrogen ion transport</keyword>
<evidence type="ECO:0000256" key="5">
    <source>
        <dbReference type="ARBA" id="ARBA00022692"/>
    </source>
</evidence>
<feature type="transmembrane region" description="Helical" evidence="12">
    <location>
        <begin position="466"/>
        <end position="487"/>
    </location>
</feature>
<keyword evidence="4" id="KW-1003">Cell membrane</keyword>
<feature type="region of interest" description="Disordered" evidence="11">
    <location>
        <begin position="15"/>
        <end position="55"/>
    </location>
</feature>
<keyword evidence="14" id="KW-1185">Reference proteome</keyword>
<evidence type="ECO:0000256" key="6">
    <source>
        <dbReference type="ARBA" id="ARBA00022781"/>
    </source>
</evidence>
<feature type="transmembrane region" description="Helical" evidence="12">
    <location>
        <begin position="538"/>
        <end position="557"/>
    </location>
</feature>
<protein>
    <recommendedName>
        <fullName evidence="15">Otopetrin</fullName>
    </recommendedName>
</protein>
<evidence type="ECO:0008006" key="15">
    <source>
        <dbReference type="Google" id="ProtNLM"/>
    </source>
</evidence>
<feature type="transmembrane region" description="Helical" evidence="12">
    <location>
        <begin position="635"/>
        <end position="657"/>
    </location>
</feature>
<dbReference type="GO" id="GO:0005886">
    <property type="term" value="C:plasma membrane"/>
    <property type="evidence" value="ECO:0007669"/>
    <property type="project" value="UniProtKB-SubCell"/>
</dbReference>
<dbReference type="Proteomes" id="UP001497382">
    <property type="component" value="Unassembled WGS sequence"/>
</dbReference>
<feature type="compositionally biased region" description="Low complexity" evidence="11">
    <location>
        <begin position="30"/>
        <end position="42"/>
    </location>
</feature>
<keyword evidence="8" id="KW-0406">Ion transport</keyword>
<evidence type="ECO:0000256" key="10">
    <source>
        <dbReference type="ARBA" id="ARBA00023303"/>
    </source>
</evidence>
<feature type="transmembrane region" description="Helical" evidence="12">
    <location>
        <begin position="563"/>
        <end position="585"/>
    </location>
</feature>
<evidence type="ECO:0000256" key="11">
    <source>
        <dbReference type="SAM" id="MobiDB-lite"/>
    </source>
</evidence>
<feature type="transmembrane region" description="Helical" evidence="12">
    <location>
        <begin position="173"/>
        <end position="194"/>
    </location>
</feature>
<evidence type="ECO:0000256" key="12">
    <source>
        <dbReference type="SAM" id="Phobius"/>
    </source>
</evidence>
<feature type="transmembrane region" description="Helical" evidence="12">
    <location>
        <begin position="142"/>
        <end position="161"/>
    </location>
</feature>
<dbReference type="PANTHER" id="PTHR21522:SF58">
    <property type="entry name" value="AGAP000074-PA"/>
    <property type="match status" value="1"/>
</dbReference>
<dbReference type="PANTHER" id="PTHR21522">
    <property type="entry name" value="PROTON CHANNEL OTOP"/>
    <property type="match status" value="1"/>
</dbReference>
<evidence type="ECO:0000256" key="3">
    <source>
        <dbReference type="ARBA" id="ARBA00022448"/>
    </source>
</evidence>
<keyword evidence="9 12" id="KW-0472">Membrane</keyword>
<feature type="transmembrane region" description="Helical" evidence="12">
    <location>
        <begin position="499"/>
        <end position="518"/>
    </location>
</feature>
<keyword evidence="3" id="KW-0813">Transport</keyword>
<comment type="similarity">
    <text evidence="2">Belongs to the otopetrin family.</text>
</comment>
<name>A0AAV2AWM2_9ARAC</name>
<proteinExistence type="inferred from homology"/>
<keyword evidence="10" id="KW-0407">Ion channel</keyword>
<keyword evidence="5 12" id="KW-0812">Transmembrane</keyword>
<feature type="transmembrane region" description="Helical" evidence="12">
    <location>
        <begin position="399"/>
        <end position="418"/>
    </location>
</feature>
<evidence type="ECO:0000313" key="14">
    <source>
        <dbReference type="Proteomes" id="UP001497382"/>
    </source>
</evidence>
<evidence type="ECO:0000256" key="2">
    <source>
        <dbReference type="ARBA" id="ARBA00006513"/>
    </source>
</evidence>
<comment type="subcellular location">
    <subcellularLocation>
        <location evidence="1">Cell membrane</location>
        <topology evidence="1">Multi-pass membrane protein</topology>
    </subcellularLocation>
</comment>
<sequence>MKMLLIDISSLQELMKEMPQDMQPNIPPRSDSTSSSSSSDSSDSGKELAFNNGADSTDSGASFTFRHVSTSRTDTPQCRKATFKDIESVSREVPLSAFASNMIDIDTCSVSKKRVSTPNSLDMSDEMSNIEKNKITRNLTTIYSIIYGMLLTVMGGIIYINHQSPDTRYVSEIFSICISLMGMMWLGFFHIDLYRYKKKALKRMMGTPDQIDRISTCTDFNYAITFIGNEIPPYRFLTGRHSGSFYLKVGMAAFCFGHLINEGLQLGQQILDFTTENRYLLGCGEISTLIARIIRPLYSFYQLFIVFKYSNIIINRHKMLACFALMHIMATCLCFWFGTIVEDALEDYHHKLSKKSNLMKNGTLSSILDHPMCTELTESQCKCAINAVLSVNNVQAIPYLYPFTIEFNLLLAGVWFIVWHNIGKEHHHANPHHFHHKIHNNDGIEEVTFHSNLIISADCHASNKGLFAGLFILLSAIISIIVFFVAMSTKEYQQIGLSIHYFQEGILTVGTLICVLIAQRQLSKLDFNRHPIHFLDDVLLIFPLPFYFVQAIMTIFSEYQKKSTIRIVMSILIPTQVILQTPFIIDGLRRCSKSQSLRYKKPGREVVTFLIVCNLATWLINTFEAKSVESHYGLNAFFGEFVWMFVTHTCLPLMLFYRFHSSVCLADIWKSAYEKGE</sequence>
<evidence type="ECO:0000256" key="4">
    <source>
        <dbReference type="ARBA" id="ARBA00022475"/>
    </source>
</evidence>